<dbReference type="Proteomes" id="UP000663829">
    <property type="component" value="Unassembled WGS sequence"/>
</dbReference>
<dbReference type="Gene3D" id="1.10.10.1070">
    <property type="entry name" value="Zinc finger, BED domain-containing"/>
    <property type="match status" value="1"/>
</dbReference>
<gene>
    <name evidence="3" type="ORF">GPM918_LOCUS39832</name>
    <name evidence="2" type="ORF">OVA965_LOCUS37062</name>
    <name evidence="5" type="ORF">SRO942_LOCUS40737</name>
    <name evidence="4" type="ORF">TMI583_LOCUS38113</name>
</gene>
<proteinExistence type="predicted"/>
<dbReference type="SUPFAM" id="SSF140996">
    <property type="entry name" value="Hermes dimerisation domain"/>
    <property type="match status" value="1"/>
</dbReference>
<evidence type="ECO:0000256" key="1">
    <source>
        <dbReference type="SAM" id="MobiDB-lite"/>
    </source>
</evidence>
<evidence type="ECO:0000313" key="5">
    <source>
        <dbReference type="EMBL" id="CAF4423681.1"/>
    </source>
</evidence>
<dbReference type="Proteomes" id="UP000682733">
    <property type="component" value="Unassembled WGS sequence"/>
</dbReference>
<feature type="compositionally biased region" description="Acidic residues" evidence="1">
    <location>
        <begin position="224"/>
        <end position="235"/>
    </location>
</feature>
<sequence length="420" mass="47559">MVSALLGITYEVRDEKRSRSDCWRIFRLPAKIIGPSKFEVIEKFASYKSCFQTYAYSATTSTFSNHNCPMKPVKSQRKLHTVSTPLSHLQSLLSLSPSLNKLVEKQKHLMTTALADWICSNTRPLSIVENIGLQNIINYSVQTGYLCGPVLATSVLPCRKTVSKEIKQTAATQWLEIKEILIGAASGRRLALSPDIWLPRKTTFHQVETNKAKKKATLSLDPVSSDENEEMSEDNDDQMEEEHDIRLDLTQNTIQAIRNCVASTSKQNYSPGTLVQLPAEAKRVLLTIMNCKELVKYVKKINLNQDLEARDTVALLQSTIVRWLSLSNCLESVSKSFKVLSAIFDERHLDKKRLERITISILEKVIEFLKSWKHIMTKIQSSSILSIHTFTPRIDVLNSALEDSPNNTKPLEKGKRNLLE</sequence>
<dbReference type="Proteomes" id="UP000681722">
    <property type="component" value="Unassembled WGS sequence"/>
</dbReference>
<evidence type="ECO:0000313" key="6">
    <source>
        <dbReference type="Proteomes" id="UP000663829"/>
    </source>
</evidence>
<accession>A0A815XV59</accession>
<dbReference type="Proteomes" id="UP000677228">
    <property type="component" value="Unassembled WGS sequence"/>
</dbReference>
<keyword evidence="6" id="KW-1185">Reference proteome</keyword>
<dbReference type="EMBL" id="CAJOBC010094268">
    <property type="protein sequence ID" value="CAF4423681.1"/>
    <property type="molecule type" value="Genomic_DNA"/>
</dbReference>
<dbReference type="EMBL" id="CAJNOK010034410">
    <property type="protein sequence ID" value="CAF1503865.1"/>
    <property type="molecule type" value="Genomic_DNA"/>
</dbReference>
<dbReference type="OrthoDB" id="10066490at2759"/>
<name>A0A815XV59_9BILA</name>
<feature type="region of interest" description="Disordered" evidence="1">
    <location>
        <begin position="213"/>
        <end position="235"/>
    </location>
</feature>
<organism evidence="3 6">
    <name type="scientific">Didymodactylos carnosus</name>
    <dbReference type="NCBI Taxonomy" id="1234261"/>
    <lineage>
        <taxon>Eukaryota</taxon>
        <taxon>Metazoa</taxon>
        <taxon>Spiralia</taxon>
        <taxon>Gnathifera</taxon>
        <taxon>Rotifera</taxon>
        <taxon>Eurotatoria</taxon>
        <taxon>Bdelloidea</taxon>
        <taxon>Philodinida</taxon>
        <taxon>Philodinidae</taxon>
        <taxon>Didymodactylos</taxon>
    </lineage>
</organism>
<comment type="caution">
    <text evidence="3">The sequence shown here is derived from an EMBL/GenBank/DDBJ whole genome shotgun (WGS) entry which is preliminary data.</text>
</comment>
<evidence type="ECO:0000313" key="2">
    <source>
        <dbReference type="EMBL" id="CAF1503865.1"/>
    </source>
</evidence>
<reference evidence="3" key="1">
    <citation type="submission" date="2021-02" db="EMBL/GenBank/DDBJ databases">
        <authorList>
            <person name="Nowell W R."/>
        </authorList>
    </citation>
    <scope>NUCLEOTIDE SEQUENCE</scope>
</reference>
<evidence type="ECO:0000313" key="3">
    <source>
        <dbReference type="EMBL" id="CAF1562153.1"/>
    </source>
</evidence>
<dbReference type="EMBL" id="CAJOBA010056443">
    <property type="protein sequence ID" value="CAF4292249.1"/>
    <property type="molecule type" value="Genomic_DNA"/>
</dbReference>
<evidence type="ECO:0000313" key="4">
    <source>
        <dbReference type="EMBL" id="CAF4292249.1"/>
    </source>
</evidence>
<protein>
    <submittedName>
        <fullName evidence="3">Uncharacterized protein</fullName>
    </submittedName>
</protein>
<dbReference type="EMBL" id="CAJNOQ010028513">
    <property type="protein sequence ID" value="CAF1562153.1"/>
    <property type="molecule type" value="Genomic_DNA"/>
</dbReference>
<dbReference type="AlphaFoldDB" id="A0A815XV59"/>